<evidence type="ECO:0000259" key="4">
    <source>
        <dbReference type="Pfam" id="PF16418"/>
    </source>
</evidence>
<dbReference type="AlphaFoldDB" id="A0A9P6YE45"/>
<dbReference type="PANTHER" id="PTHR13162">
    <property type="entry name" value="CCR4-NOT TRANSCRIPTION COMPLEX"/>
    <property type="match status" value="1"/>
</dbReference>
<reference evidence="5" key="1">
    <citation type="journal article" date="2020" name="Microb. Genom.">
        <title>Genetic diversity of clinical and environmental Mucorales isolates obtained from an investigation of mucormycosis cases among solid organ transplant recipients.</title>
        <authorList>
            <person name="Nguyen M.H."/>
            <person name="Kaul D."/>
            <person name="Muto C."/>
            <person name="Cheng S.J."/>
            <person name="Richter R.A."/>
            <person name="Bruno V.M."/>
            <person name="Liu G."/>
            <person name="Beyhan S."/>
            <person name="Sundermann A.J."/>
            <person name="Mounaud S."/>
            <person name="Pasculle A.W."/>
            <person name="Nierman W.C."/>
            <person name="Driscoll E."/>
            <person name="Cumbie R."/>
            <person name="Clancy C.J."/>
            <person name="Dupont C.L."/>
        </authorList>
    </citation>
    <scope>NUCLEOTIDE SEQUENCE</scope>
    <source>
        <strain evidence="5">GL16</strain>
    </source>
</reference>
<dbReference type="Pfam" id="PF12842">
    <property type="entry name" value="DUF3819"/>
    <property type="match status" value="1"/>
</dbReference>
<dbReference type="GO" id="GO:0000932">
    <property type="term" value="C:P-body"/>
    <property type="evidence" value="ECO:0007669"/>
    <property type="project" value="TreeGrafter"/>
</dbReference>
<protein>
    <recommendedName>
        <fullName evidence="7">CCR4-NOT transcription complex subunit 1</fullName>
    </recommendedName>
</protein>
<dbReference type="InterPro" id="IPR040398">
    <property type="entry name" value="Not1"/>
</dbReference>
<dbReference type="InterPro" id="IPR032191">
    <property type="entry name" value="CNOT1_CAF1_bind"/>
</dbReference>
<feature type="domain" description="CCR4-NOT transcription complex subunit 1 CAF1-binding" evidence="2">
    <location>
        <begin position="573"/>
        <end position="793"/>
    </location>
</feature>
<dbReference type="Proteomes" id="UP000717996">
    <property type="component" value="Unassembled WGS sequence"/>
</dbReference>
<evidence type="ECO:0000259" key="1">
    <source>
        <dbReference type="Pfam" id="PF12842"/>
    </source>
</evidence>
<dbReference type="Pfam" id="PF16418">
    <property type="entry name" value="CNOT1_HEAT"/>
    <property type="match status" value="1"/>
</dbReference>
<proteinExistence type="predicted"/>
<evidence type="ECO:0000313" key="5">
    <source>
        <dbReference type="EMBL" id="KAG1546160.1"/>
    </source>
</evidence>
<dbReference type="InterPro" id="IPR024557">
    <property type="entry name" value="CNOT1_dom_4"/>
</dbReference>
<organism evidence="5 6">
    <name type="scientific">Rhizopus oryzae</name>
    <name type="common">Mucormycosis agent</name>
    <name type="synonym">Rhizopus arrhizus var. delemar</name>
    <dbReference type="NCBI Taxonomy" id="64495"/>
    <lineage>
        <taxon>Eukaryota</taxon>
        <taxon>Fungi</taxon>
        <taxon>Fungi incertae sedis</taxon>
        <taxon>Mucoromycota</taxon>
        <taxon>Mucoromycotina</taxon>
        <taxon>Mucoromycetes</taxon>
        <taxon>Mucorales</taxon>
        <taxon>Mucorineae</taxon>
        <taxon>Rhizopodaceae</taxon>
        <taxon>Rhizopus</taxon>
    </lineage>
</organism>
<dbReference type="InterPro" id="IPR032194">
    <property type="entry name" value="CNOT1_HEAT"/>
</dbReference>
<name>A0A9P6YE45_RHIOR</name>
<comment type="caution">
    <text evidence="5">The sequence shown here is derived from an EMBL/GenBank/DDBJ whole genome shotgun (WGS) entry which is preliminary data.</text>
</comment>
<dbReference type="Gene3D" id="1.25.40.180">
    <property type="match status" value="1"/>
</dbReference>
<dbReference type="Gene3D" id="1.25.40.840">
    <property type="entry name" value="CCR4-NOT transcription complex subunit 1 TTP binding domain"/>
    <property type="match status" value="1"/>
</dbReference>
<dbReference type="InterPro" id="IPR032193">
    <property type="entry name" value="CNOT1_TTP_bind"/>
</dbReference>
<dbReference type="Pfam" id="PF16417">
    <property type="entry name" value="CNOT1_TTP_bind"/>
    <property type="match status" value="1"/>
</dbReference>
<dbReference type="PANTHER" id="PTHR13162:SF8">
    <property type="entry name" value="CCR4-NOT TRANSCRIPTION COMPLEX SUBUNIT 1"/>
    <property type="match status" value="1"/>
</dbReference>
<dbReference type="InterPro" id="IPR038535">
    <property type="entry name" value="CNOT1_TTP_bind_sf"/>
</dbReference>
<gene>
    <name evidence="5" type="ORF">G6F51_005036</name>
</gene>
<dbReference type="Pfam" id="PF16415">
    <property type="entry name" value="CNOT1_CAF1_bind"/>
    <property type="match status" value="1"/>
</dbReference>
<feature type="domain" description="CCR4-NOT transcription complex subunit 1 TTP binding" evidence="3">
    <location>
        <begin position="386"/>
        <end position="541"/>
    </location>
</feature>
<evidence type="ECO:0000259" key="3">
    <source>
        <dbReference type="Pfam" id="PF16417"/>
    </source>
</evidence>
<dbReference type="EMBL" id="JAANIT010000592">
    <property type="protein sequence ID" value="KAG1546160.1"/>
    <property type="molecule type" value="Genomic_DNA"/>
</dbReference>
<sequence>MSSDLNIVFTPNLNQQSLSEVQRKGLIRIVKAQVILLITDLNNNNFIERLSEIDNLIQIYGQDVQEHLLYFLLSNICEESQRNSPMVNLLNHYVHFSSEETETILSFCFALQKFCKLDKACQLNLAKSIFTANSQTALYDLPNRRITSKNVSSYILNCFLKALNDSTYEPNTEDLSLILALAEQHSLDQANIDMLQKMRLASTQKDRLNRLKKTFFMYKEQQFLVHTDITHLKEILTDICNHDASSIKQILNIMQEQEVFPSILDVLPLHFAVEFALEANGQKRISFERFLQQRTSIQGDTFVQDCLDYLSQKILAETASTQQEFNAIKPDEPAPLSSKELGIFLKVMSNSVTSPHQLEQIIQLQNQFLLLYPDFSTMVDGLQTPVSEEEANAYYERLYTGRLSVDEMINLLKGLKKSEGTREHQLFECMIDVLFDEYPFFSKYPEKELAITSTLFGQLIQQDVMHDTQIDRALLYILEALRYPANIKMTDFGVQALTQFEYRLSEWPQFCLNVLQLPGFVDSQPRLANIIKASQKVKQRQSKVTSHISIACIKLPSLSKTTMLEMDGYVKLSNPDQATQDHISSIINYLAVGNIGSKIEELKKLLSSMHYQWFSKYLVNKYIPSKQDLHALYAAVLESIDSKLLDTFVLHETFSSILTSLNSSNISFGPIDQTILNNLGSWLGRITLAKNKPILDKHMAFKELLLQGYDTQRLITIIPFVCKILEQGSSGKVFIPPNPWLMAVLGLLTEMYHFASLTTDLKADIEELCDSLSIKIKDINISSLLRSRMVKTNNPNPDSDINNAYQNRTEVTLSLNPSSFASNIIINPQVPLNVTNTTVREWIAQSFILSISEACDSAIEYAARVSAITTRDIVLKDFVKEQDELKMRNAAHNMVQALAANLVLTSTNQFLEATVSKSLKRVLLALGLSNNLAEQSTILIIADNLSLLNSSIQTMAMDRATAEINNALASEFANRKKYREQWSGNFLVDPANQSQCAKFLSWAPQPSLNGVQPPQLNIYEDFSVPTLIERSTYHFADRSTSNNTNILDSRLSQRHGDKTSTSFENAFNRTTTNNTKNNL</sequence>
<accession>A0A9P6YE45</accession>
<dbReference type="GO" id="GO:0060090">
    <property type="term" value="F:molecular adaptor activity"/>
    <property type="evidence" value="ECO:0007669"/>
    <property type="project" value="TreeGrafter"/>
</dbReference>
<evidence type="ECO:0000259" key="2">
    <source>
        <dbReference type="Pfam" id="PF16415"/>
    </source>
</evidence>
<evidence type="ECO:0008006" key="7">
    <source>
        <dbReference type="Google" id="ProtNLM"/>
    </source>
</evidence>
<dbReference type="OrthoDB" id="2221192at2759"/>
<dbReference type="GO" id="GO:0030015">
    <property type="term" value="C:CCR4-NOT core complex"/>
    <property type="evidence" value="ECO:0007669"/>
    <property type="project" value="InterPro"/>
</dbReference>
<evidence type="ECO:0000313" key="6">
    <source>
        <dbReference type="Proteomes" id="UP000717996"/>
    </source>
</evidence>
<feature type="domain" description="CCR4-NOT transcription complex subunit 1 HEAT repeat" evidence="4">
    <location>
        <begin position="226"/>
        <end position="348"/>
    </location>
</feature>
<dbReference type="GO" id="GO:0017148">
    <property type="term" value="P:negative regulation of translation"/>
    <property type="evidence" value="ECO:0007669"/>
    <property type="project" value="InterPro"/>
</dbReference>
<dbReference type="GO" id="GO:0000288">
    <property type="term" value="P:nuclear-transcribed mRNA catabolic process, deadenylation-dependent decay"/>
    <property type="evidence" value="ECO:0007669"/>
    <property type="project" value="TreeGrafter"/>
</dbReference>
<feature type="domain" description="CCR4-NOT transcription complex subunit 1" evidence="1">
    <location>
        <begin position="839"/>
        <end position="979"/>
    </location>
</feature>